<dbReference type="STRING" id="331657.A0A4U0WWE2"/>
<accession>A0A4U0WWE2</accession>
<dbReference type="PANTHER" id="PTHR14221">
    <property type="entry name" value="WD REPEAT DOMAIN 44"/>
    <property type="match status" value="1"/>
</dbReference>
<evidence type="ECO:0000256" key="3">
    <source>
        <dbReference type="SAM" id="MobiDB-lite"/>
    </source>
</evidence>
<dbReference type="AlphaFoldDB" id="A0A4U0WWE2"/>
<dbReference type="SUPFAM" id="SSF50978">
    <property type="entry name" value="WD40 repeat-like"/>
    <property type="match status" value="1"/>
</dbReference>
<dbReference type="Proteomes" id="UP000308768">
    <property type="component" value="Unassembled WGS sequence"/>
</dbReference>
<dbReference type="OrthoDB" id="1932312at2759"/>
<dbReference type="InterPro" id="IPR015943">
    <property type="entry name" value="WD40/YVTN_repeat-like_dom_sf"/>
</dbReference>
<evidence type="ECO:0000256" key="1">
    <source>
        <dbReference type="ARBA" id="ARBA00022574"/>
    </source>
</evidence>
<comment type="caution">
    <text evidence="4">The sequence shown here is derived from an EMBL/GenBank/DDBJ whole genome shotgun (WGS) entry which is preliminary data.</text>
</comment>
<organism evidence="4 5">
    <name type="scientific">Cryomyces minteri</name>
    <dbReference type="NCBI Taxonomy" id="331657"/>
    <lineage>
        <taxon>Eukaryota</taxon>
        <taxon>Fungi</taxon>
        <taxon>Dikarya</taxon>
        <taxon>Ascomycota</taxon>
        <taxon>Pezizomycotina</taxon>
        <taxon>Dothideomycetes</taxon>
        <taxon>Dothideomycetes incertae sedis</taxon>
        <taxon>Cryomyces</taxon>
    </lineage>
</organism>
<feature type="non-terminal residue" evidence="4">
    <location>
        <position position="387"/>
    </location>
</feature>
<feature type="compositionally biased region" description="Low complexity" evidence="3">
    <location>
        <begin position="335"/>
        <end position="358"/>
    </location>
</feature>
<keyword evidence="5" id="KW-1185">Reference proteome</keyword>
<dbReference type="PANTHER" id="PTHR14221:SF0">
    <property type="entry name" value="WD REPEAT-CONTAINING PROTEIN 44"/>
    <property type="match status" value="1"/>
</dbReference>
<dbReference type="Gene3D" id="2.130.10.10">
    <property type="entry name" value="YVTN repeat-like/Quinoprotein amine dehydrogenase"/>
    <property type="match status" value="1"/>
</dbReference>
<dbReference type="Pfam" id="PF00400">
    <property type="entry name" value="WD40"/>
    <property type="match status" value="1"/>
</dbReference>
<proteinExistence type="predicted"/>
<feature type="compositionally biased region" description="Polar residues" evidence="3">
    <location>
        <begin position="256"/>
        <end position="266"/>
    </location>
</feature>
<sequence>MITAVSFTPDGLKYQSQIHAKSTHGKNARGSKITGIQTIYMPPGVASGEIKVLISSNDSRVRMYNYRDKSPELKFTGNENNYSQIRATFSDDARYVICGSEDRKAYIWSTGPSEGEKRDKRPVEMFEAHTSITTSSILAPMKTRQLLSGSEDPLYDLCNPPHITLVSRADSQASNSRAPTENGSIQATPLEVTFRRPEESSAYIARSAHPGGNIIVTADYAGNIKIFRQGCAFAKRRSDNWETSSVFSKKVGSSILGRTQTRGSARTTRRDSVSTQPPSDRILSWRQGIASNGSFDRGSTRNGTTTRSVSPRKSVGQLSVRSGPVRQDSAGLPNAASETLPSTTSTTSSSPARPSISSDVIPFPSVGASAGLEKASVNQNTPWLGNE</sequence>
<name>A0A4U0WWE2_9PEZI</name>
<protein>
    <submittedName>
        <fullName evidence="4">Uncharacterized protein</fullName>
    </submittedName>
</protein>
<dbReference type="InterPro" id="IPR001680">
    <property type="entry name" value="WD40_rpt"/>
</dbReference>
<feature type="region of interest" description="Disordered" evidence="3">
    <location>
        <begin position="254"/>
        <end position="387"/>
    </location>
</feature>
<keyword evidence="2" id="KW-0677">Repeat</keyword>
<reference evidence="4 5" key="1">
    <citation type="submission" date="2017-03" db="EMBL/GenBank/DDBJ databases">
        <title>Genomes of endolithic fungi from Antarctica.</title>
        <authorList>
            <person name="Coleine C."/>
            <person name="Masonjones S."/>
            <person name="Stajich J.E."/>
        </authorList>
    </citation>
    <scope>NUCLEOTIDE SEQUENCE [LARGE SCALE GENOMIC DNA]</scope>
    <source>
        <strain evidence="4 5">CCFEE 5187</strain>
    </source>
</reference>
<gene>
    <name evidence="4" type="ORF">B0A49_08652</name>
</gene>
<feature type="compositionally biased region" description="Polar residues" evidence="3">
    <location>
        <begin position="376"/>
        <end position="387"/>
    </location>
</feature>
<dbReference type="InterPro" id="IPR036322">
    <property type="entry name" value="WD40_repeat_dom_sf"/>
</dbReference>
<evidence type="ECO:0000256" key="2">
    <source>
        <dbReference type="ARBA" id="ARBA00022737"/>
    </source>
</evidence>
<evidence type="ECO:0000313" key="5">
    <source>
        <dbReference type="Proteomes" id="UP000308768"/>
    </source>
</evidence>
<keyword evidence="1" id="KW-0853">WD repeat</keyword>
<dbReference type="EMBL" id="NAJN01000950">
    <property type="protein sequence ID" value="TKA67096.1"/>
    <property type="molecule type" value="Genomic_DNA"/>
</dbReference>
<dbReference type="InterPro" id="IPR040324">
    <property type="entry name" value="WDR44/Dgr2"/>
</dbReference>
<evidence type="ECO:0000313" key="4">
    <source>
        <dbReference type="EMBL" id="TKA67096.1"/>
    </source>
</evidence>